<dbReference type="InterPro" id="IPR036667">
    <property type="entry name" value="PTS_IIB_sorbose-sp_sf"/>
</dbReference>
<dbReference type="AlphaFoldDB" id="A0A3G2R8C9"/>
<keyword evidence="2" id="KW-0813">Transport</keyword>
<dbReference type="SUPFAM" id="SSF52728">
    <property type="entry name" value="PTS IIb component"/>
    <property type="match status" value="1"/>
</dbReference>
<accession>A0A3G2R8C9</accession>
<dbReference type="GO" id="GO:0005737">
    <property type="term" value="C:cytoplasm"/>
    <property type="evidence" value="ECO:0007669"/>
    <property type="project" value="UniProtKB-SubCell"/>
</dbReference>
<dbReference type="KEGG" id="bacg:D2962_15355"/>
<organism evidence="9 10">
    <name type="scientific">Biomaibacter acetigenes</name>
    <dbReference type="NCBI Taxonomy" id="2316383"/>
    <lineage>
        <taxon>Bacteria</taxon>
        <taxon>Bacillati</taxon>
        <taxon>Bacillota</taxon>
        <taxon>Clostridia</taxon>
        <taxon>Thermosediminibacterales</taxon>
        <taxon>Tepidanaerobacteraceae</taxon>
        <taxon>Biomaibacter</taxon>
    </lineage>
</organism>
<keyword evidence="7" id="KW-0418">Kinase</keyword>
<evidence type="ECO:0000256" key="4">
    <source>
        <dbReference type="ARBA" id="ARBA00022597"/>
    </source>
</evidence>
<dbReference type="InterPro" id="IPR004720">
    <property type="entry name" value="PTS_IIB_sorbose-sp"/>
</dbReference>
<proteinExistence type="predicted"/>
<evidence type="ECO:0000256" key="3">
    <source>
        <dbReference type="ARBA" id="ARBA00022490"/>
    </source>
</evidence>
<evidence type="ECO:0000256" key="2">
    <source>
        <dbReference type="ARBA" id="ARBA00022448"/>
    </source>
</evidence>
<keyword evidence="4" id="KW-0762">Sugar transport</keyword>
<evidence type="ECO:0000313" key="9">
    <source>
        <dbReference type="EMBL" id="AYO31794.1"/>
    </source>
</evidence>
<keyword evidence="10" id="KW-1185">Reference proteome</keyword>
<evidence type="ECO:0000313" key="10">
    <source>
        <dbReference type="Proteomes" id="UP000280960"/>
    </source>
</evidence>
<dbReference type="PROSITE" id="PS51101">
    <property type="entry name" value="PTS_EIIB_TYPE_4"/>
    <property type="match status" value="1"/>
</dbReference>
<keyword evidence="5" id="KW-0808">Transferase</keyword>
<protein>
    <submittedName>
        <fullName evidence="9">PTS mannose/fructose/sorbose transporter subunit IIB</fullName>
    </submittedName>
</protein>
<name>A0A3G2R8C9_9FIRM</name>
<dbReference type="GO" id="GO:0009401">
    <property type="term" value="P:phosphoenolpyruvate-dependent sugar phosphotransferase system"/>
    <property type="evidence" value="ECO:0007669"/>
    <property type="project" value="UniProtKB-KW"/>
</dbReference>
<comment type="subcellular location">
    <subcellularLocation>
        <location evidence="1">Cytoplasm</location>
    </subcellularLocation>
</comment>
<evidence type="ECO:0000259" key="8">
    <source>
        <dbReference type="PROSITE" id="PS51101"/>
    </source>
</evidence>
<evidence type="ECO:0000256" key="5">
    <source>
        <dbReference type="ARBA" id="ARBA00022679"/>
    </source>
</evidence>
<feature type="domain" description="PTS EIIB type-4" evidence="8">
    <location>
        <begin position="1"/>
        <end position="165"/>
    </location>
</feature>
<dbReference type="Gene3D" id="3.40.35.10">
    <property type="entry name" value="Phosphotransferase system, sorbose subfamily IIB component"/>
    <property type="match status" value="1"/>
</dbReference>
<dbReference type="GO" id="GO:0008982">
    <property type="term" value="F:protein-N(PI)-phosphohistidine-sugar phosphotransferase activity"/>
    <property type="evidence" value="ECO:0007669"/>
    <property type="project" value="InterPro"/>
</dbReference>
<sequence length="165" mass="18838">MSISLFRCDDRLIHGQCIVKVLKDFHVKKILLIDDFTANNPIIKSVYQMAVPQNVSVEVVKLEDSLSLLQEAIKNNTNTLILIKDPQIAVKIFEMGLELKKEFNIGPMSNRNGTIKVTNFAYMLKEEVMATEKLHQMGVRVYLQQTNDQSSVDWSNVRDKVLSNI</sequence>
<dbReference type="Proteomes" id="UP000280960">
    <property type="component" value="Chromosome"/>
</dbReference>
<dbReference type="EMBL" id="CP033169">
    <property type="protein sequence ID" value="AYO31794.1"/>
    <property type="molecule type" value="Genomic_DNA"/>
</dbReference>
<dbReference type="Pfam" id="PF03830">
    <property type="entry name" value="PTSIIB_sorb"/>
    <property type="match status" value="1"/>
</dbReference>
<gene>
    <name evidence="9" type="ORF">D2962_15355</name>
</gene>
<dbReference type="GO" id="GO:0016301">
    <property type="term" value="F:kinase activity"/>
    <property type="evidence" value="ECO:0007669"/>
    <property type="project" value="UniProtKB-KW"/>
</dbReference>
<evidence type="ECO:0000256" key="1">
    <source>
        <dbReference type="ARBA" id="ARBA00004496"/>
    </source>
</evidence>
<dbReference type="RefSeq" id="WP_122015495.1">
    <property type="nucleotide sequence ID" value="NZ_CP033169.1"/>
</dbReference>
<evidence type="ECO:0000256" key="7">
    <source>
        <dbReference type="ARBA" id="ARBA00022777"/>
    </source>
</evidence>
<keyword evidence="3" id="KW-0963">Cytoplasm</keyword>
<evidence type="ECO:0000256" key="6">
    <source>
        <dbReference type="ARBA" id="ARBA00022683"/>
    </source>
</evidence>
<keyword evidence="6" id="KW-0598">Phosphotransferase system</keyword>
<reference evidence="9 10" key="1">
    <citation type="submission" date="2018-10" db="EMBL/GenBank/DDBJ databases">
        <authorList>
            <person name="Zhang X."/>
        </authorList>
    </citation>
    <scope>NUCLEOTIDE SEQUENCE [LARGE SCALE GENOMIC DNA]</scope>
    <source>
        <strain evidence="9 10">SK-G1</strain>
    </source>
</reference>